<gene>
    <name evidence="3" type="ORF">Ahy_B10g106302</name>
</gene>
<dbReference type="InterPro" id="IPR000916">
    <property type="entry name" value="Bet_v_I/MLP"/>
</dbReference>
<dbReference type="InterPro" id="IPR023393">
    <property type="entry name" value="START-like_dom_sf"/>
</dbReference>
<name>A0A444XAH3_ARAHY</name>
<evidence type="ECO:0000259" key="2">
    <source>
        <dbReference type="SMART" id="SM01037"/>
    </source>
</evidence>
<dbReference type="STRING" id="3818.A0A444XAH3"/>
<dbReference type="EMBL" id="SDMP01000020">
    <property type="protein sequence ID" value="RYQ86661.1"/>
    <property type="molecule type" value="Genomic_DNA"/>
</dbReference>
<dbReference type="SUPFAM" id="SSF55961">
    <property type="entry name" value="Bet v1-like"/>
    <property type="match status" value="1"/>
</dbReference>
<reference evidence="3 4" key="1">
    <citation type="submission" date="2019-01" db="EMBL/GenBank/DDBJ databases">
        <title>Sequencing of cultivated peanut Arachis hypogaea provides insights into genome evolution and oil improvement.</title>
        <authorList>
            <person name="Chen X."/>
        </authorList>
    </citation>
    <scope>NUCLEOTIDE SEQUENCE [LARGE SCALE GENOMIC DNA]</scope>
    <source>
        <strain evidence="4">cv. Fuhuasheng</strain>
        <tissue evidence="3">Leaves</tissue>
    </source>
</reference>
<dbReference type="Pfam" id="PF00407">
    <property type="entry name" value="Bet_v_1"/>
    <property type="match status" value="1"/>
</dbReference>
<dbReference type="Proteomes" id="UP000289738">
    <property type="component" value="Chromosome B10"/>
</dbReference>
<protein>
    <recommendedName>
        <fullName evidence="2">Bet v I/Major latex protein domain-containing protein</fullName>
    </recommendedName>
</protein>
<evidence type="ECO:0000313" key="3">
    <source>
        <dbReference type="EMBL" id="RYQ86661.1"/>
    </source>
</evidence>
<sequence length="166" mass="18579">MALRSVGMSSLSGKVESETEIEANASDFYKVLRKQLYDVPNICPDDVHAAHVRQGDWENVGSVQQWDYTIEGKKTSAKEKIEAIDDENKTITYSLFGEEISNDYKTFKGTIKVSDKGSGGGIVKWTFEYEKNKKNMTAASPQSYLDFAIKVTRDIDAHVAKCLSHN</sequence>
<comment type="similarity">
    <text evidence="1">Belongs to the MLP family.</text>
</comment>
<dbReference type="PANTHER" id="PTHR31338">
    <property type="entry name" value="POLYKETIDE CYCLASE/DEHYDRASE AND LIPID TRANSPORT SUPERFAMILY PROTEIN"/>
    <property type="match status" value="1"/>
</dbReference>
<dbReference type="InterPro" id="IPR052006">
    <property type="entry name" value="MLP-like"/>
</dbReference>
<proteinExistence type="inferred from homology"/>
<evidence type="ECO:0000256" key="1">
    <source>
        <dbReference type="ARBA" id="ARBA00038242"/>
    </source>
</evidence>
<feature type="domain" description="Bet v I/Major latex protein" evidence="2">
    <location>
        <begin position="10"/>
        <end position="162"/>
    </location>
</feature>
<dbReference type="Gene3D" id="3.30.530.20">
    <property type="match status" value="1"/>
</dbReference>
<dbReference type="GO" id="GO:0006952">
    <property type="term" value="P:defense response"/>
    <property type="evidence" value="ECO:0007669"/>
    <property type="project" value="InterPro"/>
</dbReference>
<accession>A0A444XAH3</accession>
<organism evidence="3 4">
    <name type="scientific">Arachis hypogaea</name>
    <name type="common">Peanut</name>
    <dbReference type="NCBI Taxonomy" id="3818"/>
    <lineage>
        <taxon>Eukaryota</taxon>
        <taxon>Viridiplantae</taxon>
        <taxon>Streptophyta</taxon>
        <taxon>Embryophyta</taxon>
        <taxon>Tracheophyta</taxon>
        <taxon>Spermatophyta</taxon>
        <taxon>Magnoliopsida</taxon>
        <taxon>eudicotyledons</taxon>
        <taxon>Gunneridae</taxon>
        <taxon>Pentapetalae</taxon>
        <taxon>rosids</taxon>
        <taxon>fabids</taxon>
        <taxon>Fabales</taxon>
        <taxon>Fabaceae</taxon>
        <taxon>Papilionoideae</taxon>
        <taxon>50 kb inversion clade</taxon>
        <taxon>dalbergioids sensu lato</taxon>
        <taxon>Dalbergieae</taxon>
        <taxon>Pterocarpus clade</taxon>
        <taxon>Arachis</taxon>
    </lineage>
</organism>
<dbReference type="SMART" id="SM01037">
    <property type="entry name" value="Bet_v_1"/>
    <property type="match status" value="1"/>
</dbReference>
<keyword evidence="4" id="KW-1185">Reference proteome</keyword>
<dbReference type="PANTHER" id="PTHR31338:SF16">
    <property type="entry name" value="POLYKETIDE CYCLASE_DEHYDRASE AND LIPID TRANSPORT SUPERFAMILY PROTEIN"/>
    <property type="match status" value="1"/>
</dbReference>
<comment type="caution">
    <text evidence="3">The sequence shown here is derived from an EMBL/GenBank/DDBJ whole genome shotgun (WGS) entry which is preliminary data.</text>
</comment>
<dbReference type="CDD" id="cd07816">
    <property type="entry name" value="Bet_v1-like"/>
    <property type="match status" value="1"/>
</dbReference>
<dbReference type="AlphaFoldDB" id="A0A444XAH3"/>
<evidence type="ECO:0000313" key="4">
    <source>
        <dbReference type="Proteomes" id="UP000289738"/>
    </source>
</evidence>